<sequence>MSIFKKAQTAVAHNSTFSTLGNSDLKDLQNLINAEKLFASTNAKAASEIQKSADSLRTWSGGSGDDLEDVLPKVALLYEHFGRAQLRFNHFVSTMRLHLKSIRSREEAFAELKGRKRSLASKIEGIERKLAKMGPENKELAKVTSSLREMRSDMEVLRNEVEHEEAGLGDFKRRTIVEALNLKSGGMMELGEKCIVIAETCRLLGDELPLAATLPGKGRSPYRSKSQDSHTDEARTDRLLQEAIRQLDAIHFQPRNDIQSEALSRDYSSPTVAKPNDSVLSGSEAQGTAATSGLSSSGSRNGAGLRTAALAADQSLSMDDTSRGSQGWAAPGLVSAPSASSQAPELNTGLPTVMESEDPAEPSDTYDVDQQDDPNMYSAYQENAQRQLYPEGSASMPRESYPTTDPRLQQASFPHELDAIEEPAQARHAYPTDYEESPGEYGAYGSGPPHAHFADTQAPPETGYEEYSMGYGYATDAIPALPPAPSSTRMPPGGGQYASLTPNSRDSPGEEQGESRAYFEGVGSTKALQAAAARNNHFPAINHMDLNYTPGMFATDENSGRSLSPSALRHFGHASPTRAASPRFNDTASYRNLASVSRPISPDSAYAQRMQPSYPSKPSFASNGPMQQPTYSAGTSPLIPQFPEQPQSSGYGTMAPVAHSSSSQAPPPISAPNPLRYAKNASSDTHTSSPMPVAAPSFSTGALYAPQPAAPAADLEPDRQAAQGYEPVSQLEPTPIPAPTSGAAGVAPSRHADSSATPENRAAAAPAVQVGAYLPYVSDSNIAT</sequence>
<accession>A0AAF0JDK3</accession>
<dbReference type="AlphaFoldDB" id="A0AAF0JDK3"/>
<feature type="coiled-coil region" evidence="1">
    <location>
        <begin position="109"/>
        <end position="167"/>
    </location>
</feature>
<dbReference type="EMBL" id="CP118375">
    <property type="protein sequence ID" value="WFD42480.1"/>
    <property type="molecule type" value="Genomic_DNA"/>
</dbReference>
<dbReference type="Proteomes" id="UP001214628">
    <property type="component" value="Chromosome 1"/>
</dbReference>
<dbReference type="GO" id="GO:0006897">
    <property type="term" value="P:endocytosis"/>
    <property type="evidence" value="ECO:0007669"/>
    <property type="project" value="TreeGrafter"/>
</dbReference>
<feature type="compositionally biased region" description="Polar residues" evidence="2">
    <location>
        <begin position="680"/>
        <end position="690"/>
    </location>
</feature>
<feature type="compositionally biased region" description="Acidic residues" evidence="2">
    <location>
        <begin position="355"/>
        <end position="372"/>
    </location>
</feature>
<proteinExistence type="predicted"/>
<feature type="region of interest" description="Disordered" evidence="2">
    <location>
        <begin position="480"/>
        <end position="515"/>
    </location>
</feature>
<dbReference type="GO" id="GO:0005886">
    <property type="term" value="C:plasma membrane"/>
    <property type="evidence" value="ECO:0007669"/>
    <property type="project" value="TreeGrafter"/>
</dbReference>
<evidence type="ECO:0000313" key="3">
    <source>
        <dbReference type="EMBL" id="WFD42480.1"/>
    </source>
</evidence>
<dbReference type="PANTHER" id="PTHR31962:SF6">
    <property type="entry name" value="EISOSOME COMPONENT PIL1-DOMAIN-CONTAINING PROTEIN"/>
    <property type="match status" value="1"/>
</dbReference>
<evidence type="ECO:0008006" key="5">
    <source>
        <dbReference type="Google" id="ProtNLM"/>
    </source>
</evidence>
<dbReference type="PANTHER" id="PTHR31962">
    <property type="entry name" value="SPHINGOLIPID LONG CHAIN BASE-RESPONSIVE PROTEIN PIL1"/>
    <property type="match status" value="1"/>
</dbReference>
<name>A0AAF0JDK3_9BASI</name>
<feature type="region of interest" description="Disordered" evidence="2">
    <location>
        <begin position="316"/>
        <end position="374"/>
    </location>
</feature>
<dbReference type="Pfam" id="PF13805">
    <property type="entry name" value="Pil1"/>
    <property type="match status" value="1"/>
</dbReference>
<dbReference type="GO" id="GO:0070941">
    <property type="term" value="P:eisosome assembly"/>
    <property type="evidence" value="ECO:0007669"/>
    <property type="project" value="TreeGrafter"/>
</dbReference>
<evidence type="ECO:0000256" key="1">
    <source>
        <dbReference type="SAM" id="Coils"/>
    </source>
</evidence>
<dbReference type="GO" id="GO:0036286">
    <property type="term" value="C:eisosome filament"/>
    <property type="evidence" value="ECO:0007669"/>
    <property type="project" value="TreeGrafter"/>
</dbReference>
<keyword evidence="1" id="KW-0175">Coiled coil</keyword>
<feature type="compositionally biased region" description="Polar residues" evidence="2">
    <location>
        <begin position="261"/>
        <end position="271"/>
    </location>
</feature>
<feature type="region of interest" description="Disordered" evidence="2">
    <location>
        <begin position="261"/>
        <end position="302"/>
    </location>
</feature>
<dbReference type="InterPro" id="IPR027267">
    <property type="entry name" value="AH/BAR_dom_sf"/>
</dbReference>
<feature type="region of interest" description="Disordered" evidence="2">
    <location>
        <begin position="212"/>
        <end position="234"/>
    </location>
</feature>
<feature type="compositionally biased region" description="Polar residues" evidence="2">
    <location>
        <begin position="316"/>
        <end position="325"/>
    </location>
</feature>
<gene>
    <name evidence="3" type="ORF">MPSI1_001125</name>
</gene>
<feature type="compositionally biased region" description="Basic and acidic residues" evidence="2">
    <location>
        <begin position="225"/>
        <end position="234"/>
    </location>
</feature>
<feature type="compositionally biased region" description="Polar residues" evidence="2">
    <location>
        <begin position="610"/>
        <end position="635"/>
    </location>
</feature>
<feature type="region of interest" description="Disordered" evidence="2">
    <location>
        <begin position="606"/>
        <end position="763"/>
    </location>
</feature>
<reference evidence="3" key="1">
    <citation type="submission" date="2023-02" db="EMBL/GenBank/DDBJ databases">
        <title>Mating type loci evolution in Malassezia.</title>
        <authorList>
            <person name="Coelho M.A."/>
        </authorList>
    </citation>
    <scope>NUCLEOTIDE SEQUENCE</scope>
    <source>
        <strain evidence="3">CBS 14136</strain>
    </source>
</reference>
<feature type="region of interest" description="Disordered" evidence="2">
    <location>
        <begin position="431"/>
        <end position="467"/>
    </location>
</feature>
<dbReference type="InterPro" id="IPR028245">
    <property type="entry name" value="PIL1/LSP1"/>
</dbReference>
<feature type="compositionally biased region" description="Low complexity" evidence="2">
    <location>
        <begin position="287"/>
        <end position="302"/>
    </location>
</feature>
<feature type="compositionally biased region" description="Low complexity" evidence="2">
    <location>
        <begin position="655"/>
        <end position="664"/>
    </location>
</feature>
<protein>
    <recommendedName>
        <fullName evidence="5">Eisosome component PIL1-domain-containing protein</fullName>
    </recommendedName>
</protein>
<evidence type="ECO:0000256" key="2">
    <source>
        <dbReference type="SAM" id="MobiDB-lite"/>
    </source>
</evidence>
<dbReference type="GO" id="GO:0008289">
    <property type="term" value="F:lipid binding"/>
    <property type="evidence" value="ECO:0007669"/>
    <property type="project" value="TreeGrafter"/>
</dbReference>
<dbReference type="Gene3D" id="1.20.1270.60">
    <property type="entry name" value="Arfaptin homology (AH) domain/BAR domain"/>
    <property type="match status" value="1"/>
</dbReference>
<keyword evidence="4" id="KW-1185">Reference proteome</keyword>
<organism evidence="3 4">
    <name type="scientific">Malassezia psittaci</name>
    <dbReference type="NCBI Taxonomy" id="1821823"/>
    <lineage>
        <taxon>Eukaryota</taxon>
        <taxon>Fungi</taxon>
        <taxon>Dikarya</taxon>
        <taxon>Basidiomycota</taxon>
        <taxon>Ustilaginomycotina</taxon>
        <taxon>Malasseziomycetes</taxon>
        <taxon>Malasseziales</taxon>
        <taxon>Malasseziaceae</taxon>
        <taxon>Malassezia</taxon>
    </lineage>
</organism>
<evidence type="ECO:0000313" key="4">
    <source>
        <dbReference type="Proteomes" id="UP001214628"/>
    </source>
</evidence>